<proteinExistence type="inferred from homology"/>
<dbReference type="EMBL" id="FOEI01000003">
    <property type="protein sequence ID" value="SEP88247.1"/>
    <property type="molecule type" value="Genomic_DNA"/>
</dbReference>
<evidence type="ECO:0000259" key="2">
    <source>
        <dbReference type="Pfam" id="PF00156"/>
    </source>
</evidence>
<dbReference type="CDD" id="cd06223">
    <property type="entry name" value="PRTases_typeI"/>
    <property type="match status" value="1"/>
</dbReference>
<evidence type="ECO:0000313" key="4">
    <source>
        <dbReference type="Proteomes" id="UP000198648"/>
    </source>
</evidence>
<evidence type="ECO:0000313" key="3">
    <source>
        <dbReference type="EMBL" id="SEP88247.1"/>
    </source>
</evidence>
<dbReference type="AlphaFoldDB" id="A0A1H9BHP2"/>
<comment type="similarity">
    <text evidence="1">Belongs to the ComF/GntX family.</text>
</comment>
<dbReference type="InterPro" id="IPR000836">
    <property type="entry name" value="PRTase_dom"/>
</dbReference>
<name>A0A1H9BHP2_9FLAO</name>
<dbReference type="Pfam" id="PF00156">
    <property type="entry name" value="Pribosyltran"/>
    <property type="match status" value="1"/>
</dbReference>
<dbReference type="InterPro" id="IPR029057">
    <property type="entry name" value="PRTase-like"/>
</dbReference>
<dbReference type="STRING" id="1299341.SAMN05444005_10314"/>
<dbReference type="Gene3D" id="3.40.50.2020">
    <property type="match status" value="1"/>
</dbReference>
<feature type="domain" description="Phosphoribosyltransferase" evidence="2">
    <location>
        <begin position="161"/>
        <end position="228"/>
    </location>
</feature>
<dbReference type="InterPro" id="IPR051910">
    <property type="entry name" value="ComF/GntX_DNA_util-trans"/>
</dbReference>
<dbReference type="PANTHER" id="PTHR47505">
    <property type="entry name" value="DNA UTILIZATION PROTEIN YHGH"/>
    <property type="match status" value="1"/>
</dbReference>
<dbReference type="PANTHER" id="PTHR47505:SF1">
    <property type="entry name" value="DNA UTILIZATION PROTEIN YHGH"/>
    <property type="match status" value="1"/>
</dbReference>
<reference evidence="3 4" key="1">
    <citation type="submission" date="2016-10" db="EMBL/GenBank/DDBJ databases">
        <authorList>
            <person name="de Groot N.N."/>
        </authorList>
    </citation>
    <scope>NUCLEOTIDE SEQUENCE [LARGE SCALE GENOMIC DNA]</scope>
    <source>
        <strain evidence="3 4">DSM 27078</strain>
    </source>
</reference>
<evidence type="ECO:0000256" key="1">
    <source>
        <dbReference type="ARBA" id="ARBA00008007"/>
    </source>
</evidence>
<protein>
    <submittedName>
        <fullName evidence="3">ComF family protein</fullName>
    </submittedName>
</protein>
<sequence>MLNFFDKIHINLLNVLFPDFCNGCAKLLINNESTICTKCLHLLPLTQHNLLKESELTRVFKGIIPIEFGVAMMYFNKKGVAQNLIHNLKYRNQQKIGTLLGNIYAQELKNHKISETVDYIIPVPLHKKRFHERGYNQVTTFCNAIGENLNISVLDNVLIKREYLKSQTSKNKENRLENNKNAFAIENYENLNNKHFLLIDDVFTTGATLESCARELLKIENAKVSILTIAFSQS</sequence>
<keyword evidence="4" id="KW-1185">Reference proteome</keyword>
<accession>A0A1H9BHP2</accession>
<dbReference type="Proteomes" id="UP000198648">
    <property type="component" value="Unassembled WGS sequence"/>
</dbReference>
<dbReference type="RefSeq" id="WP_245745615.1">
    <property type="nucleotide sequence ID" value="NZ_FOEI01000003.1"/>
</dbReference>
<organism evidence="3 4">
    <name type="scientific">Flavobacterium urocaniciphilum</name>
    <dbReference type="NCBI Taxonomy" id="1299341"/>
    <lineage>
        <taxon>Bacteria</taxon>
        <taxon>Pseudomonadati</taxon>
        <taxon>Bacteroidota</taxon>
        <taxon>Flavobacteriia</taxon>
        <taxon>Flavobacteriales</taxon>
        <taxon>Flavobacteriaceae</taxon>
        <taxon>Flavobacterium</taxon>
    </lineage>
</organism>
<gene>
    <name evidence="3" type="ORF">SAMN05444005_10314</name>
</gene>
<dbReference type="SUPFAM" id="SSF53271">
    <property type="entry name" value="PRTase-like"/>
    <property type="match status" value="1"/>
</dbReference>